<dbReference type="OrthoDB" id="2666372at2"/>
<feature type="compositionally biased region" description="Pro residues" evidence="1">
    <location>
        <begin position="108"/>
        <end position="117"/>
    </location>
</feature>
<dbReference type="EMBL" id="FOCG01000001">
    <property type="protein sequence ID" value="SEM72357.1"/>
    <property type="molecule type" value="Genomic_DNA"/>
</dbReference>
<evidence type="ECO:0000256" key="2">
    <source>
        <dbReference type="SAM" id="SignalP"/>
    </source>
</evidence>
<proteinExistence type="predicted"/>
<reference evidence="3 4" key="1">
    <citation type="submission" date="2016-10" db="EMBL/GenBank/DDBJ databases">
        <authorList>
            <person name="de Groot N.N."/>
        </authorList>
    </citation>
    <scope>NUCLEOTIDE SEQUENCE [LARGE SCALE GENOMIC DNA]</scope>
    <source>
        <strain evidence="3 4">CGMCC 1.5070</strain>
    </source>
</reference>
<evidence type="ECO:0000313" key="3">
    <source>
        <dbReference type="EMBL" id="SEM72357.1"/>
    </source>
</evidence>
<keyword evidence="2" id="KW-0732">Signal</keyword>
<dbReference type="Pfam" id="PF20187">
    <property type="entry name" value="DUF6550"/>
    <property type="match status" value="1"/>
</dbReference>
<feature type="chain" id="PRO_5011697543" evidence="2">
    <location>
        <begin position="26"/>
        <end position="178"/>
    </location>
</feature>
<evidence type="ECO:0000256" key="1">
    <source>
        <dbReference type="SAM" id="MobiDB-lite"/>
    </source>
</evidence>
<feature type="region of interest" description="Disordered" evidence="1">
    <location>
        <begin position="53"/>
        <end position="123"/>
    </location>
</feature>
<accession>A0A1H8AS71</accession>
<evidence type="ECO:0000313" key="4">
    <source>
        <dbReference type="Proteomes" id="UP000199158"/>
    </source>
</evidence>
<name>A0A1H8AS71_9FIRM</name>
<dbReference type="STRING" id="474960.SAMN05216180_1458"/>
<protein>
    <submittedName>
        <fullName evidence="3">Uncharacterized protein</fullName>
    </submittedName>
</protein>
<dbReference type="AlphaFoldDB" id="A0A1H8AS71"/>
<dbReference type="Proteomes" id="UP000199158">
    <property type="component" value="Unassembled WGS sequence"/>
</dbReference>
<feature type="compositionally biased region" description="Low complexity" evidence="1">
    <location>
        <begin position="62"/>
        <end position="71"/>
    </location>
</feature>
<feature type="signal peptide" evidence="2">
    <location>
        <begin position="1"/>
        <end position="25"/>
    </location>
</feature>
<dbReference type="InterPro" id="IPR046680">
    <property type="entry name" value="DUF6550"/>
</dbReference>
<sequence>MKKTKIALTATTLAILSLMINAYHAEPQALPSPPHNRPVSETIEMDKAYAPTIETPSLASDEPQQISTQIEEIIEPPTEESSTPQPTENIEPTNTPTTPIQAATKPTTPTPKEPPTPKMGDTRIVDGQKQSYFLGFGWIDDMGENECIFVEDMFENGNKIGIMGQSDGDINKMVGTMD</sequence>
<gene>
    <name evidence="3" type="ORF">SAMN05216180_1458</name>
</gene>
<organism evidence="3 4">
    <name type="scientific">Hydrogenoanaerobacterium saccharovorans</name>
    <dbReference type="NCBI Taxonomy" id="474960"/>
    <lineage>
        <taxon>Bacteria</taxon>
        <taxon>Bacillati</taxon>
        <taxon>Bacillota</taxon>
        <taxon>Clostridia</taxon>
        <taxon>Eubacteriales</taxon>
        <taxon>Oscillospiraceae</taxon>
        <taxon>Hydrogenoanaerobacterium</taxon>
    </lineage>
</organism>
<feature type="compositionally biased region" description="Low complexity" evidence="1">
    <location>
        <begin position="79"/>
        <end position="107"/>
    </location>
</feature>
<dbReference type="RefSeq" id="WP_092753106.1">
    <property type="nucleotide sequence ID" value="NZ_FOCG01000001.1"/>
</dbReference>
<keyword evidence="4" id="KW-1185">Reference proteome</keyword>